<protein>
    <submittedName>
        <fullName evidence="3">BA75_01586T0</fullName>
    </submittedName>
</protein>
<dbReference type="Pfam" id="PF05773">
    <property type="entry name" value="RWD"/>
    <property type="match status" value="1"/>
</dbReference>
<dbReference type="InterPro" id="IPR032378">
    <property type="entry name" value="ZC3H15/TMA46_C"/>
</dbReference>
<dbReference type="Pfam" id="PF16543">
    <property type="entry name" value="DFRP_C"/>
    <property type="match status" value="1"/>
</dbReference>
<dbReference type="InterPro" id="IPR016135">
    <property type="entry name" value="UBQ-conjugating_enzyme/RWD"/>
</dbReference>
<dbReference type="InterPro" id="IPR006575">
    <property type="entry name" value="RWD_dom"/>
</dbReference>
<dbReference type="SUPFAM" id="SSF54495">
    <property type="entry name" value="UBC-like"/>
    <property type="match status" value="1"/>
</dbReference>
<dbReference type="InterPro" id="IPR040213">
    <property type="entry name" value="GIR2-like"/>
</dbReference>
<dbReference type="OrthoDB" id="277175at2759"/>
<dbReference type="EMBL" id="CP014584">
    <property type="protein sequence ID" value="ANZ74781.1"/>
    <property type="molecule type" value="Genomic_DNA"/>
</dbReference>
<feature type="compositionally biased region" description="Acidic residues" evidence="1">
    <location>
        <begin position="69"/>
        <end position="85"/>
    </location>
</feature>
<organism evidence="3 4">
    <name type="scientific">Komagataella pastoris</name>
    <name type="common">Yeast</name>
    <name type="synonym">Pichia pastoris</name>
    <dbReference type="NCBI Taxonomy" id="4922"/>
    <lineage>
        <taxon>Eukaryota</taxon>
        <taxon>Fungi</taxon>
        <taxon>Dikarya</taxon>
        <taxon>Ascomycota</taxon>
        <taxon>Saccharomycotina</taxon>
        <taxon>Pichiomycetes</taxon>
        <taxon>Pichiales</taxon>
        <taxon>Pichiaceae</taxon>
        <taxon>Komagataella</taxon>
    </lineage>
</organism>
<proteinExistence type="predicted"/>
<name>A0A1B2J9U1_PICPA</name>
<keyword evidence="4" id="KW-1185">Reference proteome</keyword>
<dbReference type="PROSITE" id="PS50908">
    <property type="entry name" value="RWD"/>
    <property type="match status" value="1"/>
</dbReference>
<sequence length="235" mass="27211">MDYKEEQVQEIEILESIYPDELERISDTEFTISLLLETASERKHRLILHVTYPETYPEVVPNLKVSVDDSFDDQEDNESDDEESSGGEQVVRLENEIFFSSDDLKKLEFRLIDEAYDNIGIPSIFSLTSTLKEAAETLFQEKLSKATKEHEEELLKIEREEQKKFRGTPVTIESFNAWRSRFRKELGLDEKLKKRLEELHKGKLTGKQIFEQGLAGGDDVDEVTESIAQLKTEES</sequence>
<dbReference type="Proteomes" id="UP000094565">
    <property type="component" value="Chromosome 1"/>
</dbReference>
<evidence type="ECO:0000313" key="3">
    <source>
        <dbReference type="EMBL" id="ANZ74781.1"/>
    </source>
</evidence>
<feature type="domain" description="RWD" evidence="2">
    <location>
        <begin position="9"/>
        <end position="138"/>
    </location>
</feature>
<feature type="region of interest" description="Disordered" evidence="1">
    <location>
        <begin position="69"/>
        <end position="88"/>
    </location>
</feature>
<dbReference type="SMART" id="SM00591">
    <property type="entry name" value="RWD"/>
    <property type="match status" value="1"/>
</dbReference>
<gene>
    <name evidence="3" type="primary">GIR2</name>
    <name evidence="3" type="ORF">ATY40_BA7501586</name>
</gene>
<reference evidence="3 4" key="1">
    <citation type="submission" date="2016-02" db="EMBL/GenBank/DDBJ databases">
        <title>Comparative genomic and transcriptomic foundation for Pichia pastoris.</title>
        <authorList>
            <person name="Love K.R."/>
            <person name="Shah K.A."/>
            <person name="Whittaker C.A."/>
            <person name="Wu J."/>
            <person name="Bartlett M.C."/>
            <person name="Ma D."/>
            <person name="Leeson R.L."/>
            <person name="Priest M."/>
            <person name="Young S.K."/>
            <person name="Love J.C."/>
        </authorList>
    </citation>
    <scope>NUCLEOTIDE SEQUENCE [LARGE SCALE GENOMIC DNA]</scope>
    <source>
        <strain evidence="3 4">ATCC 28485</strain>
    </source>
</reference>
<evidence type="ECO:0000313" key="4">
    <source>
        <dbReference type="Proteomes" id="UP000094565"/>
    </source>
</evidence>
<evidence type="ECO:0000256" key="1">
    <source>
        <dbReference type="SAM" id="MobiDB-lite"/>
    </source>
</evidence>
<dbReference type="Gene3D" id="3.10.110.10">
    <property type="entry name" value="Ubiquitin Conjugating Enzyme"/>
    <property type="match status" value="1"/>
</dbReference>
<dbReference type="PANTHER" id="PTHR12292">
    <property type="entry name" value="RWD DOMAIN-CONTAINING PROTEIN"/>
    <property type="match status" value="1"/>
</dbReference>
<dbReference type="Gene3D" id="6.20.400.10">
    <property type="match status" value="1"/>
</dbReference>
<evidence type="ECO:0000259" key="2">
    <source>
        <dbReference type="PROSITE" id="PS50908"/>
    </source>
</evidence>
<accession>A0A1B2J9U1</accession>
<dbReference type="AlphaFoldDB" id="A0A1B2J9U1"/>